<organism evidence="2 3">
    <name type="scientific">Apophysomyces ossiformis</name>
    <dbReference type="NCBI Taxonomy" id="679940"/>
    <lineage>
        <taxon>Eukaryota</taxon>
        <taxon>Fungi</taxon>
        <taxon>Fungi incertae sedis</taxon>
        <taxon>Mucoromycota</taxon>
        <taxon>Mucoromycotina</taxon>
        <taxon>Mucoromycetes</taxon>
        <taxon>Mucorales</taxon>
        <taxon>Mucorineae</taxon>
        <taxon>Mucoraceae</taxon>
        <taxon>Apophysomyces</taxon>
    </lineage>
</organism>
<dbReference type="OrthoDB" id="427974at2759"/>
<dbReference type="Gene3D" id="1.20.1280.50">
    <property type="match status" value="1"/>
</dbReference>
<dbReference type="AlphaFoldDB" id="A0A8H7BV91"/>
<dbReference type="PROSITE" id="PS50181">
    <property type="entry name" value="FBOX"/>
    <property type="match status" value="1"/>
</dbReference>
<accession>A0A8H7BV91</accession>
<feature type="domain" description="F-box" evidence="1">
    <location>
        <begin position="1"/>
        <end position="46"/>
    </location>
</feature>
<proteinExistence type="predicted"/>
<name>A0A8H7BV91_9FUNG</name>
<dbReference type="Proteomes" id="UP000605846">
    <property type="component" value="Unassembled WGS sequence"/>
</dbReference>
<evidence type="ECO:0000313" key="2">
    <source>
        <dbReference type="EMBL" id="KAF7731823.1"/>
    </source>
</evidence>
<reference evidence="2" key="1">
    <citation type="submission" date="2020-01" db="EMBL/GenBank/DDBJ databases">
        <title>Genome Sequencing of Three Apophysomyces-Like Fungal Strains Confirms a Novel Fungal Genus in the Mucoromycota with divergent Burkholderia-like Endosymbiotic Bacteria.</title>
        <authorList>
            <person name="Stajich J.E."/>
            <person name="Macias A.M."/>
            <person name="Carter-House D."/>
            <person name="Lovett B."/>
            <person name="Kasson L.R."/>
            <person name="Berry K."/>
            <person name="Grigoriev I."/>
            <person name="Chang Y."/>
            <person name="Spatafora J."/>
            <person name="Kasson M.T."/>
        </authorList>
    </citation>
    <scope>NUCLEOTIDE SEQUENCE</scope>
    <source>
        <strain evidence="2">NRRL A-21654</strain>
    </source>
</reference>
<evidence type="ECO:0000259" key="1">
    <source>
        <dbReference type="PROSITE" id="PS50181"/>
    </source>
</evidence>
<dbReference type="Pfam" id="PF12937">
    <property type="entry name" value="F-box-like"/>
    <property type="match status" value="1"/>
</dbReference>
<dbReference type="InterPro" id="IPR036047">
    <property type="entry name" value="F-box-like_dom_sf"/>
</dbReference>
<dbReference type="SUPFAM" id="SSF81383">
    <property type="entry name" value="F-box domain"/>
    <property type="match status" value="1"/>
</dbReference>
<gene>
    <name evidence="2" type="ORF">EC973_008338</name>
</gene>
<keyword evidence="3" id="KW-1185">Reference proteome</keyword>
<dbReference type="EMBL" id="JABAYA010000007">
    <property type="protein sequence ID" value="KAF7731823.1"/>
    <property type="molecule type" value="Genomic_DNA"/>
</dbReference>
<dbReference type="InterPro" id="IPR001810">
    <property type="entry name" value="F-box_dom"/>
</dbReference>
<protein>
    <recommendedName>
        <fullName evidence="1">F-box domain-containing protein</fullName>
    </recommendedName>
</protein>
<sequence>MICVLPDELLLRILKFIDNPVDLAPLAITCQRFRRLVVDWSIWSGTIGVEAGTSHAANALAVLAEAFTQASEQRTTALTIAAKHNYSSIPRLFDTFLLSQHSSYLRHIELYAPIVQHTTLLKSLSKHPFGWTECTIRDPRNDYAVFDLNAKDYLLRWLETCRTTAEVLELPACPSNWLMMIHGPFSNLHTLALALEPLETTTTNATAVATGSDSQRYWERFREQFPQLRHLTLHLTQDNAFPLFKSLLSNRSLFPWIERITIVSQEDPKKFIQQHELHVGLMRLDGLLRITAGWDLIALDINA</sequence>
<comment type="caution">
    <text evidence="2">The sequence shown here is derived from an EMBL/GenBank/DDBJ whole genome shotgun (WGS) entry which is preliminary data.</text>
</comment>
<evidence type="ECO:0000313" key="3">
    <source>
        <dbReference type="Proteomes" id="UP000605846"/>
    </source>
</evidence>